<evidence type="ECO:0000313" key="2">
    <source>
        <dbReference type="EMBL" id="SPR01378.1"/>
    </source>
</evidence>
<evidence type="ECO:0000313" key="3">
    <source>
        <dbReference type="Proteomes" id="UP000039324"/>
    </source>
</evidence>
<dbReference type="EMBL" id="CDSF01000112">
    <property type="protein sequence ID" value="CEP01352.1"/>
    <property type="molecule type" value="Genomic_DNA"/>
</dbReference>
<keyword evidence="3" id="KW-1185">Reference proteome</keyword>
<evidence type="ECO:0000313" key="4">
    <source>
        <dbReference type="Proteomes" id="UP000290189"/>
    </source>
</evidence>
<keyword evidence="2" id="KW-0496">Mitochondrion</keyword>
<accession>A0A0G4J1F7</accession>
<evidence type="ECO:0000313" key="1">
    <source>
        <dbReference type="EMBL" id="CEP01352.1"/>
    </source>
</evidence>
<name>A0A0G4J1F7_PLABS</name>
<proteinExistence type="predicted"/>
<reference evidence="1 3" key="1">
    <citation type="submission" date="2015-02" db="EMBL/GenBank/DDBJ databases">
        <authorList>
            <person name="Chooi Y.-H."/>
        </authorList>
    </citation>
    <scope>NUCLEOTIDE SEQUENCE [LARGE SCALE GENOMIC DNA]</scope>
    <source>
        <strain evidence="1">E3</strain>
    </source>
</reference>
<protein>
    <submittedName>
        <fullName evidence="1">Uncharacterized protein</fullName>
    </submittedName>
</protein>
<reference evidence="2 4" key="2">
    <citation type="submission" date="2018-03" db="EMBL/GenBank/DDBJ databases">
        <authorList>
            <person name="Fogelqvist J."/>
        </authorList>
    </citation>
    <scope>NUCLEOTIDE SEQUENCE [LARGE SCALE GENOMIC DNA]</scope>
</reference>
<dbReference type="Proteomes" id="UP000290189">
    <property type="component" value="Unassembled WGS sequence"/>
</dbReference>
<gene>
    <name evidence="1" type="ORF">PBRA_001958</name>
    <name evidence="2" type="ORF">PLBR_LOCUS8593</name>
</gene>
<dbReference type="Proteomes" id="UP000039324">
    <property type="component" value="Unassembled WGS sequence"/>
</dbReference>
<dbReference type="EMBL" id="OVEO01000017">
    <property type="protein sequence ID" value="SPR01378.1"/>
    <property type="molecule type" value="Genomic_DNA"/>
</dbReference>
<geneLocation type="mitochondrion" evidence="2"/>
<dbReference type="AlphaFoldDB" id="A0A0G4J1F7"/>
<organism evidence="1 3">
    <name type="scientific">Plasmodiophora brassicae</name>
    <name type="common">Clubroot disease agent</name>
    <dbReference type="NCBI Taxonomy" id="37360"/>
    <lineage>
        <taxon>Eukaryota</taxon>
        <taxon>Sar</taxon>
        <taxon>Rhizaria</taxon>
        <taxon>Endomyxa</taxon>
        <taxon>Phytomyxea</taxon>
        <taxon>Plasmodiophorida</taxon>
        <taxon>Plasmodiophoridae</taxon>
        <taxon>Plasmodiophora</taxon>
    </lineage>
</organism>
<sequence>MVAAEKGGAVRADRWSKLLQFGVSAEHVAGYAAYCEMQTSTKLGRLLTSDMPTLEEFISMRESYANARCDMLLEQARRTPRRLSVDRVLLVDDDRRPPSVRSKLCRIMGVNGNDLKYYIRFGKAVQILGDAPTLSVQ</sequence>